<dbReference type="AlphaFoldDB" id="A0A4P6ZZL2"/>
<dbReference type="InterPro" id="IPR051922">
    <property type="entry name" value="Bact_Sporulation_Assoc"/>
</dbReference>
<evidence type="ECO:0000313" key="3">
    <source>
        <dbReference type="EMBL" id="QBP41927.1"/>
    </source>
</evidence>
<dbReference type="RefSeq" id="WP_134210497.1">
    <property type="nucleotide sequence ID" value="NZ_CP038015.1"/>
</dbReference>
<proteinExistence type="predicted"/>
<accession>A0A4P6ZZL2</accession>
<dbReference type="InterPro" id="IPR013783">
    <property type="entry name" value="Ig-like_fold"/>
</dbReference>
<dbReference type="Gene3D" id="3.40.50.12090">
    <property type="match status" value="2"/>
</dbReference>
<feature type="domain" description="Bacterial Ig" evidence="2">
    <location>
        <begin position="215"/>
        <end position="292"/>
    </location>
</feature>
<protein>
    <recommendedName>
        <fullName evidence="2">Bacterial Ig domain-containing protein</fullName>
    </recommendedName>
</protein>
<reference evidence="3 4" key="1">
    <citation type="submission" date="2019-03" db="EMBL/GenBank/DDBJ databases">
        <title>Complete genome sequence of Paenisporosarcina antarctica CGMCC 1.6503T.</title>
        <authorList>
            <person name="Rong J.-C."/>
            <person name="Chi N.-Y."/>
            <person name="Zhang Q.-F."/>
        </authorList>
    </citation>
    <scope>NUCLEOTIDE SEQUENCE [LARGE SCALE GENOMIC DNA]</scope>
    <source>
        <strain evidence="3 4">CGMCC 1.6503</strain>
    </source>
</reference>
<gene>
    <name evidence="3" type="ORF">E2636_12540</name>
</gene>
<feature type="signal peptide" evidence="1">
    <location>
        <begin position="1"/>
        <end position="26"/>
    </location>
</feature>
<keyword evidence="1" id="KW-0732">Signal</keyword>
<sequence>MKKGFVSIVAMGVLVSLLSVSSTAHAEEQNYELFKKSINLQIEKPLLKGVIDPFKLKHLELELKSSTSLEHISKLNKSAASEETLVEKEPNDDFSTANILPNDRVMVGQLLPLFDVDIFKVNVPAKGVLLVAGTANSYAIELAFAAFEKDFDENGFLEYLGFYYEDDVEMQAYQVHKAGTYYIGAIDSDNEDGYDDNYEDDLYGIVTSFEDNVEPSMPSVNEVTASSTSVTGTAEVGSKITVKVGTTVLGTAVTNKEGKYMVSIVKQKEGTALHVTATDSAGNISEASEVKVREGNTVNRISGTNRITTAIAISKNGWKTAKTVVLALGYDFPDALAASPLAYQQDAPILLTNQKKLAPETFEELKRLNAQNVIIIGGELAVSSSIANSIKSMGIKVERISGKNRFETAAKIAVRMGGNPEKAIVTDGYNFPDALAISSYAAQNEYPILLTKTNLLPAETQTVLKSIPKTIVMGGELAVSSTVFNKLKSPVRISGKSRFETAVAVIDTLNLQTEKVYVATGEAFADALTGSVLAAKNNAPIILVRKSVVPVPTADLIKRYNIRNFTLLGGEMAISKNLIE</sequence>
<dbReference type="EMBL" id="CP038015">
    <property type="protein sequence ID" value="QBP41927.1"/>
    <property type="molecule type" value="Genomic_DNA"/>
</dbReference>
<dbReference type="InterPro" id="IPR007253">
    <property type="entry name" value="Cell_wall-bd_2"/>
</dbReference>
<dbReference type="Proteomes" id="UP000294292">
    <property type="component" value="Chromosome"/>
</dbReference>
<dbReference type="Gene3D" id="2.60.120.380">
    <property type="match status" value="1"/>
</dbReference>
<dbReference type="InterPro" id="IPR041498">
    <property type="entry name" value="Big_6"/>
</dbReference>
<dbReference type="PANTHER" id="PTHR30032:SF8">
    <property type="entry name" value="GERMINATION-SPECIFIC N-ACETYLMURAMOYL-L-ALANINE AMIDASE"/>
    <property type="match status" value="1"/>
</dbReference>
<dbReference type="Pfam" id="PF17936">
    <property type="entry name" value="Big_6"/>
    <property type="match status" value="1"/>
</dbReference>
<dbReference type="Pfam" id="PF04122">
    <property type="entry name" value="CW_binding_2"/>
    <property type="match status" value="3"/>
</dbReference>
<evidence type="ECO:0000256" key="1">
    <source>
        <dbReference type="SAM" id="SignalP"/>
    </source>
</evidence>
<evidence type="ECO:0000259" key="2">
    <source>
        <dbReference type="Pfam" id="PF17936"/>
    </source>
</evidence>
<name>A0A4P6ZZL2_9BACL</name>
<dbReference type="KEGG" id="panc:E2636_12540"/>
<dbReference type="OrthoDB" id="363232at2"/>
<feature type="chain" id="PRO_5020618633" description="Bacterial Ig domain-containing protein" evidence="1">
    <location>
        <begin position="27"/>
        <end position="580"/>
    </location>
</feature>
<organism evidence="3 4">
    <name type="scientific">Paenisporosarcina antarctica</name>
    <dbReference type="NCBI Taxonomy" id="417367"/>
    <lineage>
        <taxon>Bacteria</taxon>
        <taxon>Bacillati</taxon>
        <taxon>Bacillota</taxon>
        <taxon>Bacilli</taxon>
        <taxon>Bacillales</taxon>
        <taxon>Caryophanaceae</taxon>
        <taxon>Paenisporosarcina</taxon>
    </lineage>
</organism>
<keyword evidence="4" id="KW-1185">Reference proteome</keyword>
<dbReference type="PANTHER" id="PTHR30032">
    <property type="entry name" value="N-ACETYLMURAMOYL-L-ALANINE AMIDASE-RELATED"/>
    <property type="match status" value="1"/>
</dbReference>
<dbReference type="Gene3D" id="2.60.40.10">
    <property type="entry name" value="Immunoglobulins"/>
    <property type="match status" value="1"/>
</dbReference>
<evidence type="ECO:0000313" key="4">
    <source>
        <dbReference type="Proteomes" id="UP000294292"/>
    </source>
</evidence>